<dbReference type="RefSeq" id="WP_047753758.1">
    <property type="nucleotide sequence ID" value="NZ_CP011232.1"/>
</dbReference>
<reference evidence="5 6" key="1">
    <citation type="submission" date="2015-04" db="EMBL/GenBank/DDBJ databases">
        <title>Complete Genome Sequence of Kosmotoga pacifica SLHLJ1.</title>
        <authorList>
            <person name="Jiang L.J."/>
            <person name="Shao Z.Z."/>
            <person name="Jebbar M."/>
        </authorList>
    </citation>
    <scope>NUCLEOTIDE SEQUENCE [LARGE SCALE GENOMIC DNA]</scope>
    <source>
        <strain evidence="5 6">SLHLJ1</strain>
    </source>
</reference>
<dbReference type="Gene3D" id="3.40.50.2000">
    <property type="entry name" value="Glycogen Phosphorylase B"/>
    <property type="match status" value="2"/>
</dbReference>
<proteinExistence type="predicted"/>
<gene>
    <name evidence="5" type="ORF">IX53_00950</name>
</gene>
<dbReference type="AlphaFoldDB" id="A0A0G2ZCX6"/>
<accession>A0A0G2ZCX6</accession>
<dbReference type="PATRIC" id="fig|1330330.3.peg.185"/>
<dbReference type="Pfam" id="PF00534">
    <property type="entry name" value="Glycos_transf_1"/>
    <property type="match status" value="1"/>
</dbReference>
<feature type="domain" description="Glycosyltransferase subfamily 4-like N-terminal" evidence="4">
    <location>
        <begin position="14"/>
        <end position="183"/>
    </location>
</feature>
<dbReference type="KEGG" id="kpf:IX53_00950"/>
<sequence>MKIAIVSPYVSETGGRERVVAEIIDELGKYHDLEIYLIYGKSYIDISHRFPDIIPKKIPMITGNPFVEAISFYFSLSTYLLFAKFDLYLFHWYYLFAKGKSVYVAHGAHTMAVREIEKGKYLRKRIRRVLRHLYPIPTLLEFLTLKTFRKKKKIIAVSDLIRQEIVRTYDYRIDEIDVIYNPIILPNIKIDFEYRNTARHILTKEFPIPFDSVVIGTVANRLSGKNVDLIIKAIELLNNNNIYVLIVGMLNKKNQKRLNDWLRRSNISKRVYLVSAYGDDIYKYYAAMDLAVFPTAYDSFGLAFIEALFAGTPAVTSSMMGALEILPKHIVNKYVFVVDELYKENLARTINTALDSVMKLTDTEREKMVNYIRKAIQENNYNSLKSYSELCQKL</sequence>
<dbReference type="PANTHER" id="PTHR12526">
    <property type="entry name" value="GLYCOSYLTRANSFERASE"/>
    <property type="match status" value="1"/>
</dbReference>
<organism evidence="5 6">
    <name type="scientific">Kosmotoga pacifica</name>
    <dbReference type="NCBI Taxonomy" id="1330330"/>
    <lineage>
        <taxon>Bacteria</taxon>
        <taxon>Thermotogati</taxon>
        <taxon>Thermotogota</taxon>
        <taxon>Thermotogae</taxon>
        <taxon>Kosmotogales</taxon>
        <taxon>Kosmotogaceae</taxon>
        <taxon>Kosmotoga</taxon>
    </lineage>
</organism>
<keyword evidence="2" id="KW-0808">Transferase</keyword>
<evidence type="ECO:0000256" key="1">
    <source>
        <dbReference type="ARBA" id="ARBA00022676"/>
    </source>
</evidence>
<evidence type="ECO:0000259" key="3">
    <source>
        <dbReference type="Pfam" id="PF00534"/>
    </source>
</evidence>
<dbReference type="Pfam" id="PF13439">
    <property type="entry name" value="Glyco_transf_4"/>
    <property type="match status" value="1"/>
</dbReference>
<keyword evidence="6" id="KW-1185">Reference proteome</keyword>
<dbReference type="GO" id="GO:0016757">
    <property type="term" value="F:glycosyltransferase activity"/>
    <property type="evidence" value="ECO:0007669"/>
    <property type="project" value="UniProtKB-KW"/>
</dbReference>
<name>A0A0G2ZCX6_9BACT</name>
<keyword evidence="1" id="KW-0328">Glycosyltransferase</keyword>
<dbReference type="Proteomes" id="UP000035159">
    <property type="component" value="Chromosome"/>
</dbReference>
<dbReference type="InterPro" id="IPR001296">
    <property type="entry name" value="Glyco_trans_1"/>
</dbReference>
<evidence type="ECO:0000313" key="6">
    <source>
        <dbReference type="Proteomes" id="UP000035159"/>
    </source>
</evidence>
<evidence type="ECO:0008006" key="7">
    <source>
        <dbReference type="Google" id="ProtNLM"/>
    </source>
</evidence>
<dbReference type="STRING" id="1330330.IX53_00950"/>
<dbReference type="EMBL" id="CP011232">
    <property type="protein sequence ID" value="AKI96623.1"/>
    <property type="molecule type" value="Genomic_DNA"/>
</dbReference>
<dbReference type="OrthoDB" id="9795068at2"/>
<dbReference type="InterPro" id="IPR028098">
    <property type="entry name" value="Glyco_trans_4-like_N"/>
</dbReference>
<protein>
    <recommendedName>
        <fullName evidence="7">Glycosyl transferase family 1 domain-containing protein</fullName>
    </recommendedName>
</protein>
<evidence type="ECO:0000259" key="4">
    <source>
        <dbReference type="Pfam" id="PF13439"/>
    </source>
</evidence>
<evidence type="ECO:0000313" key="5">
    <source>
        <dbReference type="EMBL" id="AKI96623.1"/>
    </source>
</evidence>
<evidence type="ECO:0000256" key="2">
    <source>
        <dbReference type="ARBA" id="ARBA00022679"/>
    </source>
</evidence>
<dbReference type="SUPFAM" id="SSF53756">
    <property type="entry name" value="UDP-Glycosyltransferase/glycogen phosphorylase"/>
    <property type="match status" value="1"/>
</dbReference>
<dbReference type="PANTHER" id="PTHR12526:SF629">
    <property type="entry name" value="TEICHURONIC ACID BIOSYNTHESIS GLYCOSYLTRANSFERASE TUAH-RELATED"/>
    <property type="match status" value="1"/>
</dbReference>
<feature type="domain" description="Glycosyl transferase family 1" evidence="3">
    <location>
        <begin position="206"/>
        <end position="374"/>
    </location>
</feature>
<dbReference type="CDD" id="cd03801">
    <property type="entry name" value="GT4_PimA-like"/>
    <property type="match status" value="1"/>
</dbReference>